<dbReference type="RefSeq" id="WP_130433232.1">
    <property type="nucleotide sequence ID" value="NZ_SHKP01000007.1"/>
</dbReference>
<dbReference type="InterPro" id="IPR000485">
    <property type="entry name" value="AsnC-type_HTH_dom"/>
</dbReference>
<dbReference type="GO" id="GO:0005829">
    <property type="term" value="C:cytosol"/>
    <property type="evidence" value="ECO:0007669"/>
    <property type="project" value="TreeGrafter"/>
</dbReference>
<dbReference type="CDD" id="cd00090">
    <property type="entry name" value="HTH_ARSR"/>
    <property type="match status" value="1"/>
</dbReference>
<dbReference type="InterPro" id="IPR036390">
    <property type="entry name" value="WH_DNA-bd_sf"/>
</dbReference>
<reference evidence="5 6" key="1">
    <citation type="submission" date="2019-02" db="EMBL/GenBank/DDBJ databases">
        <title>Genomic Encyclopedia of Type Strains, Phase IV (KMG-IV): sequencing the most valuable type-strain genomes for metagenomic binning, comparative biology and taxonomic classification.</title>
        <authorList>
            <person name="Goeker M."/>
        </authorList>
    </citation>
    <scope>NUCLEOTIDE SEQUENCE [LARGE SCALE GENOMIC DNA]</scope>
    <source>
        <strain evidence="5 6">DSM 19570</strain>
    </source>
</reference>
<sequence>MPELDSIDLRLLAALQSDAGRSNQALAEVLKVSPATAHRRLRRLQAEGFIEKIVALLSPRRLKAAGVPALQAVVELTLDQQAAERLDAFEARALAEPAVQQCYRVSPGPDFVLVVAVADMEAYAALGRRLFASDANVRNVRAFFVVERGRFGSELPLPLSA</sequence>
<comment type="caution">
    <text evidence="5">The sequence shown here is derived from an EMBL/GenBank/DDBJ whole genome shotgun (WGS) entry which is preliminary data.</text>
</comment>
<evidence type="ECO:0000256" key="2">
    <source>
        <dbReference type="ARBA" id="ARBA00023125"/>
    </source>
</evidence>
<dbReference type="Gene3D" id="3.30.70.920">
    <property type="match status" value="1"/>
</dbReference>
<dbReference type="Pfam" id="PF01037">
    <property type="entry name" value="AsnC_trans_reg"/>
    <property type="match status" value="1"/>
</dbReference>
<dbReference type="Pfam" id="PF13412">
    <property type="entry name" value="HTH_24"/>
    <property type="match status" value="1"/>
</dbReference>
<organism evidence="5 6">
    <name type="scientific">Rivibacter subsaxonicus</name>
    <dbReference type="NCBI Taxonomy" id="457575"/>
    <lineage>
        <taxon>Bacteria</taxon>
        <taxon>Pseudomonadati</taxon>
        <taxon>Pseudomonadota</taxon>
        <taxon>Betaproteobacteria</taxon>
        <taxon>Burkholderiales</taxon>
        <taxon>Rivibacter</taxon>
    </lineage>
</organism>
<dbReference type="InterPro" id="IPR011008">
    <property type="entry name" value="Dimeric_a/b-barrel"/>
</dbReference>
<name>A0A4Q7VGE7_9BURK</name>
<dbReference type="InterPro" id="IPR011991">
    <property type="entry name" value="ArsR-like_HTH"/>
</dbReference>
<dbReference type="GO" id="GO:0006355">
    <property type="term" value="P:regulation of DNA-templated transcription"/>
    <property type="evidence" value="ECO:0007669"/>
    <property type="project" value="UniProtKB-ARBA"/>
</dbReference>
<dbReference type="InterPro" id="IPR019888">
    <property type="entry name" value="Tscrpt_reg_AsnC-like"/>
</dbReference>
<evidence type="ECO:0000259" key="4">
    <source>
        <dbReference type="PROSITE" id="PS50956"/>
    </source>
</evidence>
<keyword evidence="1" id="KW-0805">Transcription regulation</keyword>
<dbReference type="Gene3D" id="1.10.10.10">
    <property type="entry name" value="Winged helix-like DNA-binding domain superfamily/Winged helix DNA-binding domain"/>
    <property type="match status" value="1"/>
</dbReference>
<dbReference type="GO" id="GO:0043200">
    <property type="term" value="P:response to amino acid"/>
    <property type="evidence" value="ECO:0007669"/>
    <property type="project" value="TreeGrafter"/>
</dbReference>
<dbReference type="EMBL" id="SHKP01000007">
    <property type="protein sequence ID" value="RZT95100.1"/>
    <property type="molecule type" value="Genomic_DNA"/>
</dbReference>
<dbReference type="SMART" id="SM00344">
    <property type="entry name" value="HTH_ASNC"/>
    <property type="match status" value="1"/>
</dbReference>
<dbReference type="PANTHER" id="PTHR30154:SF34">
    <property type="entry name" value="TRANSCRIPTIONAL REGULATOR AZLB"/>
    <property type="match status" value="1"/>
</dbReference>
<feature type="domain" description="HTH asnC-type" evidence="4">
    <location>
        <begin position="4"/>
        <end position="68"/>
    </location>
</feature>
<dbReference type="SUPFAM" id="SSF46785">
    <property type="entry name" value="Winged helix' DNA-binding domain"/>
    <property type="match status" value="1"/>
</dbReference>
<dbReference type="PANTHER" id="PTHR30154">
    <property type="entry name" value="LEUCINE-RESPONSIVE REGULATORY PROTEIN"/>
    <property type="match status" value="1"/>
</dbReference>
<dbReference type="PRINTS" id="PR00033">
    <property type="entry name" value="HTHASNC"/>
</dbReference>
<dbReference type="Proteomes" id="UP000293671">
    <property type="component" value="Unassembled WGS sequence"/>
</dbReference>
<evidence type="ECO:0000313" key="6">
    <source>
        <dbReference type="Proteomes" id="UP000293671"/>
    </source>
</evidence>
<dbReference type="InterPro" id="IPR019887">
    <property type="entry name" value="Tscrpt_reg_AsnC/Lrp_C"/>
</dbReference>
<protein>
    <submittedName>
        <fullName evidence="5">DNA-binding Lrp family transcriptional regulator</fullName>
    </submittedName>
</protein>
<dbReference type="InterPro" id="IPR036388">
    <property type="entry name" value="WH-like_DNA-bd_sf"/>
</dbReference>
<gene>
    <name evidence="5" type="ORF">EV670_2848</name>
</gene>
<keyword evidence="6" id="KW-1185">Reference proteome</keyword>
<dbReference type="GO" id="GO:0043565">
    <property type="term" value="F:sequence-specific DNA binding"/>
    <property type="evidence" value="ECO:0007669"/>
    <property type="project" value="InterPro"/>
</dbReference>
<dbReference type="PROSITE" id="PS50956">
    <property type="entry name" value="HTH_ASNC_2"/>
    <property type="match status" value="1"/>
</dbReference>
<dbReference type="SUPFAM" id="SSF54909">
    <property type="entry name" value="Dimeric alpha+beta barrel"/>
    <property type="match status" value="1"/>
</dbReference>
<accession>A0A4Q7VGE7</accession>
<dbReference type="AlphaFoldDB" id="A0A4Q7VGE7"/>
<dbReference type="OrthoDB" id="9091488at2"/>
<proteinExistence type="predicted"/>
<keyword evidence="2 5" id="KW-0238">DNA-binding</keyword>
<evidence type="ECO:0000313" key="5">
    <source>
        <dbReference type="EMBL" id="RZT95100.1"/>
    </source>
</evidence>
<evidence type="ECO:0000256" key="1">
    <source>
        <dbReference type="ARBA" id="ARBA00023015"/>
    </source>
</evidence>
<evidence type="ECO:0000256" key="3">
    <source>
        <dbReference type="ARBA" id="ARBA00023163"/>
    </source>
</evidence>
<keyword evidence="3" id="KW-0804">Transcription</keyword>